<dbReference type="AlphaFoldDB" id="A0A8H7QJF9"/>
<evidence type="ECO:0000313" key="4">
    <source>
        <dbReference type="Proteomes" id="UP000603453"/>
    </source>
</evidence>
<feature type="compositionally biased region" description="Basic residues" evidence="1">
    <location>
        <begin position="58"/>
        <end position="70"/>
    </location>
</feature>
<feature type="compositionally biased region" description="Polar residues" evidence="1">
    <location>
        <begin position="35"/>
        <end position="44"/>
    </location>
</feature>
<reference evidence="3" key="1">
    <citation type="submission" date="2020-12" db="EMBL/GenBank/DDBJ databases">
        <title>Metabolic potential, ecology and presence of endohyphal bacteria is reflected in genomic diversity of Mucoromycotina.</title>
        <authorList>
            <person name="Muszewska A."/>
            <person name="Okrasinska A."/>
            <person name="Steczkiewicz K."/>
            <person name="Drgas O."/>
            <person name="Orlowska M."/>
            <person name="Perlinska-Lenart U."/>
            <person name="Aleksandrzak-Piekarczyk T."/>
            <person name="Szatraj K."/>
            <person name="Zielenkiewicz U."/>
            <person name="Pilsyk S."/>
            <person name="Malc E."/>
            <person name="Mieczkowski P."/>
            <person name="Kruszewska J.S."/>
            <person name="Biernat P."/>
            <person name="Pawlowska J."/>
        </authorList>
    </citation>
    <scope>NUCLEOTIDE SEQUENCE</scope>
    <source>
        <strain evidence="3">WA0000017839</strain>
    </source>
</reference>
<evidence type="ECO:0000259" key="2">
    <source>
        <dbReference type="Pfam" id="PF14303"/>
    </source>
</evidence>
<organism evidence="3 4">
    <name type="scientific">Mucor saturninus</name>
    <dbReference type="NCBI Taxonomy" id="64648"/>
    <lineage>
        <taxon>Eukaryota</taxon>
        <taxon>Fungi</taxon>
        <taxon>Fungi incertae sedis</taxon>
        <taxon>Mucoromycota</taxon>
        <taxon>Mucoromycotina</taxon>
        <taxon>Mucoromycetes</taxon>
        <taxon>Mucorales</taxon>
        <taxon>Mucorineae</taxon>
        <taxon>Mucoraceae</taxon>
        <taxon>Mucor</taxon>
    </lineage>
</organism>
<feature type="domain" description="No apical meristem-associated C-terminal" evidence="2">
    <location>
        <begin position="92"/>
        <end position="181"/>
    </location>
</feature>
<protein>
    <recommendedName>
        <fullName evidence="2">No apical meristem-associated C-terminal domain-containing protein</fullName>
    </recommendedName>
</protein>
<dbReference type="EMBL" id="JAEPRD010000279">
    <property type="protein sequence ID" value="KAG2192631.1"/>
    <property type="molecule type" value="Genomic_DNA"/>
</dbReference>
<keyword evidence="4" id="KW-1185">Reference proteome</keyword>
<sequence length="350" mass="39571">MSTETNELINIAFFQKQADEAEKSHNGQVPLHYPASSSSGNESIDTSKDAESSDANPKKKRKISKASLKTKSKKGVHKAYDIYKTSTKNGAPFVLEHCWQILFAEPKWAMYNKPKPVVTKRKNNGSLEVIEDTEADSSSGDVARPMECKKLKALESRARQNEVGESIAARLKDLLELNEKKLQYVDDFEDLVNSTGTYSRCASCNVAMVGTKSEFQLRGEVRTRAERTAFNMWLKTRKIPDNDQPPELSPKDNGKKLASVDQLLNLCQESQFKCVITGSQIAFHDKHQNRYPYWAFSIDHKVPLSHWKNDPNAWTIGNLQAMAGSINAIKGDLSDDEVKRWYHQYFKSNC</sequence>
<proteinExistence type="predicted"/>
<dbReference type="Gene3D" id="1.10.30.50">
    <property type="match status" value="1"/>
</dbReference>
<dbReference type="OrthoDB" id="2286725at2759"/>
<dbReference type="Pfam" id="PF14303">
    <property type="entry name" value="NAM-associated"/>
    <property type="match status" value="1"/>
</dbReference>
<accession>A0A8H7QJF9</accession>
<dbReference type="InterPro" id="IPR029466">
    <property type="entry name" value="NAM-associated_C"/>
</dbReference>
<evidence type="ECO:0000313" key="3">
    <source>
        <dbReference type="EMBL" id="KAG2192631.1"/>
    </source>
</evidence>
<dbReference type="Proteomes" id="UP000603453">
    <property type="component" value="Unassembled WGS sequence"/>
</dbReference>
<gene>
    <name evidence="3" type="ORF">INT47_000175</name>
</gene>
<evidence type="ECO:0000256" key="1">
    <source>
        <dbReference type="SAM" id="MobiDB-lite"/>
    </source>
</evidence>
<comment type="caution">
    <text evidence="3">The sequence shown here is derived from an EMBL/GenBank/DDBJ whole genome shotgun (WGS) entry which is preliminary data.</text>
</comment>
<feature type="region of interest" description="Disordered" evidence="1">
    <location>
        <begin position="19"/>
        <end position="70"/>
    </location>
</feature>
<name>A0A8H7QJF9_9FUNG</name>